<dbReference type="InterPro" id="IPR016171">
    <property type="entry name" value="Vanillyl_alc_oxidase_C-sub2"/>
</dbReference>
<dbReference type="Proteomes" id="UP001519332">
    <property type="component" value="Unassembled WGS sequence"/>
</dbReference>
<dbReference type="EMBL" id="JAGINW010000001">
    <property type="protein sequence ID" value="MBP2321805.1"/>
    <property type="molecule type" value="Genomic_DNA"/>
</dbReference>
<keyword evidence="1" id="KW-0560">Oxidoreductase</keyword>
<evidence type="ECO:0000313" key="3">
    <source>
        <dbReference type="EMBL" id="MBP2321805.1"/>
    </source>
</evidence>
<dbReference type="Gene3D" id="3.30.43.10">
    <property type="entry name" value="Uridine Diphospho-n-acetylenolpyruvylglucosamine Reductase, domain 2"/>
    <property type="match status" value="1"/>
</dbReference>
<dbReference type="Pfam" id="PF04030">
    <property type="entry name" value="ALO"/>
    <property type="match status" value="1"/>
</dbReference>
<protein>
    <submittedName>
        <fullName evidence="3">FAD-linked oxidoreductase</fullName>
    </submittedName>
</protein>
<dbReference type="InterPro" id="IPR007173">
    <property type="entry name" value="ALO_C"/>
</dbReference>
<proteinExistence type="predicted"/>
<reference evidence="3 4" key="1">
    <citation type="submission" date="2021-03" db="EMBL/GenBank/DDBJ databases">
        <title>Sequencing the genomes of 1000 actinobacteria strains.</title>
        <authorList>
            <person name="Klenk H.-P."/>
        </authorList>
    </citation>
    <scope>NUCLEOTIDE SEQUENCE [LARGE SCALE GENOMIC DNA]</scope>
    <source>
        <strain evidence="3 4">DSM 46670</strain>
    </source>
</reference>
<dbReference type="NCBIfam" id="TIGR01679">
    <property type="entry name" value="bact_FAD_ox"/>
    <property type="match status" value="1"/>
</dbReference>
<sequence length="448" mass="48916">MPAQTALKTTADGQVRWTNWARNETAVPATVSRPTNVAQISDTIVKAAADGRTVKALGSGHSFTAIASAHGATAIDLSGWTGIESADIATGLVTVRSGTTIKQLNAGLDRLGLAMTNLGDIDAQTISGAISTGTHGTGAKLGGIATQITSLELVLADGSVVTCSADERPELFNAARVGLGALGVISTVTLRCERSFSLVADERPVPLEEVIEQLDDLITGHDHMEFYWFPYGRKALVKRNDRLPLDAAVRPLSRARRFFEYTVMENAVFGVVCRTGRAIPRLVQPLNRLSSTALSPRNYSDLSHRVFVTARNVRFVESEYAVPRESLVDVLNELRAAVPKLAHPVMLPVEIRVASADDIWMSTAYQRDSAYFAIHQYPGMPYQEYFDVFESIVAQVGGRPHWGKMHTLDASVLQERYPRFEDFRQVRAEVDPTGLFRNGYLDRVLGSS</sequence>
<dbReference type="InterPro" id="IPR036318">
    <property type="entry name" value="FAD-bd_PCMH-like_sf"/>
</dbReference>
<evidence type="ECO:0000259" key="2">
    <source>
        <dbReference type="PROSITE" id="PS51387"/>
    </source>
</evidence>
<dbReference type="PANTHER" id="PTHR43762:SF1">
    <property type="entry name" value="D-ARABINONO-1,4-LACTONE OXIDASE"/>
    <property type="match status" value="1"/>
</dbReference>
<dbReference type="InterPro" id="IPR010031">
    <property type="entry name" value="FAD_lactone_oxidase-like"/>
</dbReference>
<dbReference type="PANTHER" id="PTHR43762">
    <property type="entry name" value="L-GULONOLACTONE OXIDASE"/>
    <property type="match status" value="1"/>
</dbReference>
<dbReference type="InterPro" id="IPR016169">
    <property type="entry name" value="FAD-bd_PCMH_sub2"/>
</dbReference>
<dbReference type="RefSeq" id="WP_209636894.1">
    <property type="nucleotide sequence ID" value="NZ_JAGINW010000001.1"/>
</dbReference>
<feature type="domain" description="FAD-binding PCMH-type" evidence="2">
    <location>
        <begin position="24"/>
        <end position="195"/>
    </location>
</feature>
<dbReference type="InterPro" id="IPR016166">
    <property type="entry name" value="FAD-bd_PCMH"/>
</dbReference>
<dbReference type="Gene3D" id="3.30.70.2520">
    <property type="match status" value="1"/>
</dbReference>
<name>A0ABS4TBL6_9PSEU</name>
<evidence type="ECO:0000313" key="4">
    <source>
        <dbReference type="Proteomes" id="UP001519332"/>
    </source>
</evidence>
<keyword evidence="4" id="KW-1185">Reference proteome</keyword>
<gene>
    <name evidence="3" type="ORF">JOF56_002190</name>
</gene>
<dbReference type="PIRSF" id="PIRSF000136">
    <property type="entry name" value="LGO_GLO"/>
    <property type="match status" value="1"/>
</dbReference>
<dbReference type="Gene3D" id="3.30.465.10">
    <property type="match status" value="1"/>
</dbReference>
<dbReference type="Gene3D" id="1.10.45.10">
    <property type="entry name" value="Vanillyl-alcohol Oxidase, Chain A, domain 4"/>
    <property type="match status" value="1"/>
</dbReference>
<dbReference type="InterPro" id="IPR016167">
    <property type="entry name" value="FAD-bd_PCMH_sub1"/>
</dbReference>
<dbReference type="InterPro" id="IPR006094">
    <property type="entry name" value="Oxid_FAD_bind_N"/>
</dbReference>
<organism evidence="3 4">
    <name type="scientific">Kibdelosporangium banguiense</name>
    <dbReference type="NCBI Taxonomy" id="1365924"/>
    <lineage>
        <taxon>Bacteria</taxon>
        <taxon>Bacillati</taxon>
        <taxon>Actinomycetota</taxon>
        <taxon>Actinomycetes</taxon>
        <taxon>Pseudonocardiales</taxon>
        <taxon>Pseudonocardiaceae</taxon>
        <taxon>Kibdelosporangium</taxon>
    </lineage>
</organism>
<dbReference type="SUPFAM" id="SSF56176">
    <property type="entry name" value="FAD-binding/transporter-associated domain-like"/>
    <property type="match status" value="1"/>
</dbReference>
<accession>A0ABS4TBL6</accession>
<dbReference type="Pfam" id="PF01565">
    <property type="entry name" value="FAD_binding_4"/>
    <property type="match status" value="1"/>
</dbReference>
<comment type="caution">
    <text evidence="3">The sequence shown here is derived from an EMBL/GenBank/DDBJ whole genome shotgun (WGS) entry which is preliminary data.</text>
</comment>
<evidence type="ECO:0000256" key="1">
    <source>
        <dbReference type="ARBA" id="ARBA00023002"/>
    </source>
</evidence>
<dbReference type="PROSITE" id="PS51387">
    <property type="entry name" value="FAD_PCMH"/>
    <property type="match status" value="1"/>
</dbReference>